<dbReference type="Pfam" id="PF13499">
    <property type="entry name" value="EF-hand_7"/>
    <property type="match status" value="1"/>
</dbReference>
<feature type="region of interest" description="Disordered" evidence="7">
    <location>
        <begin position="15"/>
        <end position="50"/>
    </location>
</feature>
<dbReference type="Gene3D" id="1.10.238.10">
    <property type="entry name" value="EF-hand"/>
    <property type="match status" value="1"/>
</dbReference>
<feature type="region of interest" description="Disordered" evidence="7">
    <location>
        <begin position="507"/>
        <end position="548"/>
    </location>
</feature>
<feature type="coiled-coil region" evidence="6">
    <location>
        <begin position="1177"/>
        <end position="1211"/>
    </location>
</feature>
<dbReference type="InterPro" id="IPR018247">
    <property type="entry name" value="EF_Hand_1_Ca_BS"/>
</dbReference>
<dbReference type="GO" id="GO:0005813">
    <property type="term" value="C:centrosome"/>
    <property type="evidence" value="ECO:0007669"/>
    <property type="project" value="UniProtKB-SubCell"/>
</dbReference>
<keyword evidence="6" id="KW-0175">Coiled coil</keyword>
<evidence type="ECO:0000256" key="5">
    <source>
        <dbReference type="ARBA" id="ARBA00023212"/>
    </source>
</evidence>
<feature type="coiled-coil region" evidence="6">
    <location>
        <begin position="557"/>
        <end position="651"/>
    </location>
</feature>
<evidence type="ECO:0000313" key="9">
    <source>
        <dbReference type="EnsemblMetazoa" id="G12554.1:cds"/>
    </source>
</evidence>
<keyword evidence="4" id="KW-0106">Calcium</keyword>
<feature type="region of interest" description="Disordered" evidence="7">
    <location>
        <begin position="467"/>
        <end position="489"/>
    </location>
</feature>
<feature type="region of interest" description="Disordered" evidence="7">
    <location>
        <begin position="143"/>
        <end position="188"/>
    </location>
</feature>
<dbReference type="GO" id="GO:0005509">
    <property type="term" value="F:calcium ion binding"/>
    <property type="evidence" value="ECO:0007669"/>
    <property type="project" value="InterPro"/>
</dbReference>
<dbReference type="InterPro" id="IPR011992">
    <property type="entry name" value="EF-hand-dom_pair"/>
</dbReference>
<feature type="domain" description="EF-hand" evidence="8">
    <location>
        <begin position="110"/>
        <end position="145"/>
    </location>
</feature>
<feature type="domain" description="EF-hand" evidence="8">
    <location>
        <begin position="74"/>
        <end position="109"/>
    </location>
</feature>
<dbReference type="InterPro" id="IPR002048">
    <property type="entry name" value="EF_hand_dom"/>
</dbReference>
<dbReference type="PANTHER" id="PTHR18905:SF13">
    <property type="entry name" value="NON-CENTROSOMAL MICROTUBULE ARRAY"/>
    <property type="match status" value="1"/>
</dbReference>
<evidence type="ECO:0000256" key="7">
    <source>
        <dbReference type="SAM" id="MobiDB-lite"/>
    </source>
</evidence>
<keyword evidence="10" id="KW-1185">Reference proteome</keyword>
<feature type="coiled-coil region" evidence="6">
    <location>
        <begin position="1033"/>
        <end position="1128"/>
    </location>
</feature>
<evidence type="ECO:0000256" key="2">
    <source>
        <dbReference type="ARBA" id="ARBA00022490"/>
    </source>
</evidence>
<keyword evidence="5" id="KW-0206">Cytoskeleton</keyword>
<protein>
    <recommendedName>
        <fullName evidence="8">EF-hand domain-containing protein</fullName>
    </recommendedName>
</protein>
<keyword evidence="3" id="KW-0597">Phosphoprotein</keyword>
<proteinExistence type="predicted"/>
<feature type="coiled-coil region" evidence="6">
    <location>
        <begin position="1243"/>
        <end position="1306"/>
    </location>
</feature>
<comment type="subcellular location">
    <subcellularLocation>
        <location evidence="1">Cytoplasm</location>
        <location evidence="1">Cytoskeleton</location>
        <location evidence="1">Microtubule organizing center</location>
        <location evidence="1">Centrosome</location>
    </subcellularLocation>
</comment>
<name>A0A8W8I511_MAGGI</name>
<dbReference type="PROSITE" id="PS00018">
    <property type="entry name" value="EF_HAND_1"/>
    <property type="match status" value="1"/>
</dbReference>
<dbReference type="PANTHER" id="PTHR18905">
    <property type="entry name" value="NINEIN"/>
    <property type="match status" value="1"/>
</dbReference>
<evidence type="ECO:0000256" key="3">
    <source>
        <dbReference type="ARBA" id="ARBA00022553"/>
    </source>
</evidence>
<feature type="compositionally biased region" description="Low complexity" evidence="7">
    <location>
        <begin position="144"/>
        <end position="157"/>
    </location>
</feature>
<feature type="compositionally biased region" description="Acidic residues" evidence="7">
    <location>
        <begin position="34"/>
        <end position="46"/>
    </location>
</feature>
<dbReference type="Proteomes" id="UP000005408">
    <property type="component" value="Unassembled WGS sequence"/>
</dbReference>
<keyword evidence="2" id="KW-0963">Cytoplasm</keyword>
<sequence>MIKQKFHLAQLNLAELIDDDEEAGDQGSTPREEDREDKEEEEESDGEMEKEMFEAEGQMNLNMSELEQAQEMSGTEEYLRNIWKTLNVGLNGYITSQELGQVCDHIGMEMNKTELQQLFDRLDTDSDGRISFDDFVGGVFQHNSGGASSGQSRSRVGTPRSLTPRAHSAQKKFRASAQGAEERTTPSLISGSGSSGLFTVLDDEHTGFAMPDSIIDLWEKYNVTNGADIILALGFDLVTRINLCDLSYLLEQEMMAADEENAIFQAAFASYQQEIIHLKSSLEQQVWATEKLKQDLTEANARNALLAKEVDERHLQIEQSTEKKLSSIEKKYQEQLKVLQSELEQERGQNSTLRNRLDSEKEKIEEEEKSLRLRLMASQKDMEKMEREMIETSEKLAESEKLNSKLQKDLGRVVELQQKWEEYEASDLMTPDQQRAHLDKLKKTTSENQKLKDMNDELTAQVLELQQQVHSRNKSEHSGSQTPHFGSRIPIREGSFLSDYVKTKRGVRSSVSSENSEDEGLHIPNHPGRVRRRLPPAPADDDDTCSVSSIQSDRDYIEILKKEITDLKIHQEREKKDLELSHRSEILLLEEKFQAEKDQLQQKFKEEQVKLLKENEKNLQMDFQAKLEETERKYTAAQKEMEEEFQQEKQKIIDRLQEEYKTELQSQISQIESEHQRDKDLEMKLACSMEEIQKLVQEKNDLQDQLAFQKDEILAEYEQEQCELKNELESTLVGTESAIKQLEKEKVQLSTKIGDMSKQFELEKLKIQEDFERELQKQENEYRRDLQDFENIFAQGEIGLKGKLREDFYELLEKHKTDIMKTQKEAMMKDLQKERLSMEKAFAQQKTQMDKSYEREKEELVKKYEEQVQFLRQQLHNLEDKMESEREALTKKFQDDRAGLEEELACAIREELKDEYVSQMEKLQETYNLERKQLMQQNNLLQQELDAMFNEFNKEAKTTKKVNELNRTITALQKDKILAEKAQAELQKALQMTKTAMESRIAEIDEEKASAVNAVKKEMVHASMEAGKQKATLDAVNREKKILEKSVEKLQKENSELQKEAGKNSELQEKIAKLEEENRSLLDETRKLKFQLEQFQNTVIPAHAQHVIDKLQERNTFLEEKLSTIQHKLLRVDDTVDKLAHPKYGANLNGHDESSKILAEKMDSLTAHETNESANHLYKEKEKMQALQLEKERLEDELRKVTHMLEDATSDLARFRSQNSHHLGTRSGSPVDIENFTKLQIDLVDQQRQLRELQEFMDNKENEKSRNIRVKENEHKKLIKHLEEEKTNLTRKLKLTQKMLDEQLEKINAHYADCEKRNILVVDLYKENSDLMEALYLMEERKKDAVSRCYKLEDQCKVLRVMLKKGECWREFTLWFCDDDDDDDDVDDVDDDIRWYRNPLDL</sequence>
<dbReference type="EnsemblMetazoa" id="G12554.1">
    <property type="protein sequence ID" value="G12554.1:cds"/>
    <property type="gene ID" value="G12554"/>
</dbReference>
<evidence type="ECO:0000256" key="1">
    <source>
        <dbReference type="ARBA" id="ARBA00004300"/>
    </source>
</evidence>
<evidence type="ECO:0000256" key="6">
    <source>
        <dbReference type="SAM" id="Coils"/>
    </source>
</evidence>
<evidence type="ECO:0000313" key="10">
    <source>
        <dbReference type="Proteomes" id="UP000005408"/>
    </source>
</evidence>
<feature type="compositionally biased region" description="Basic and acidic residues" evidence="7">
    <location>
        <begin position="355"/>
        <end position="365"/>
    </location>
</feature>
<reference evidence="9" key="1">
    <citation type="submission" date="2022-08" db="UniProtKB">
        <authorList>
            <consortium name="EnsemblMetazoa"/>
        </authorList>
    </citation>
    <scope>IDENTIFICATION</scope>
    <source>
        <strain evidence="9">05x7-T-G4-1.051#20</strain>
    </source>
</reference>
<feature type="coiled-coil region" evidence="6">
    <location>
        <begin position="821"/>
        <end position="992"/>
    </location>
</feature>
<dbReference type="SUPFAM" id="SSF47473">
    <property type="entry name" value="EF-hand"/>
    <property type="match status" value="1"/>
</dbReference>
<feature type="coiled-coil region" evidence="6">
    <location>
        <begin position="685"/>
        <end position="792"/>
    </location>
</feature>
<evidence type="ECO:0000256" key="4">
    <source>
        <dbReference type="ARBA" id="ARBA00022837"/>
    </source>
</evidence>
<dbReference type="PROSITE" id="PS50222">
    <property type="entry name" value="EF_HAND_2"/>
    <property type="match status" value="2"/>
</dbReference>
<organism evidence="9 10">
    <name type="scientific">Magallana gigas</name>
    <name type="common">Pacific oyster</name>
    <name type="synonym">Crassostrea gigas</name>
    <dbReference type="NCBI Taxonomy" id="29159"/>
    <lineage>
        <taxon>Eukaryota</taxon>
        <taxon>Metazoa</taxon>
        <taxon>Spiralia</taxon>
        <taxon>Lophotrochozoa</taxon>
        <taxon>Mollusca</taxon>
        <taxon>Bivalvia</taxon>
        <taxon>Autobranchia</taxon>
        <taxon>Pteriomorphia</taxon>
        <taxon>Ostreida</taxon>
        <taxon>Ostreoidea</taxon>
        <taxon>Ostreidae</taxon>
        <taxon>Magallana</taxon>
    </lineage>
</organism>
<dbReference type="SMART" id="SM00054">
    <property type="entry name" value="EFh"/>
    <property type="match status" value="2"/>
</dbReference>
<dbReference type="GO" id="GO:0034454">
    <property type="term" value="P:microtubule anchoring at centrosome"/>
    <property type="evidence" value="ECO:0007669"/>
    <property type="project" value="TreeGrafter"/>
</dbReference>
<accession>A0A8W8I511</accession>
<feature type="region of interest" description="Disordered" evidence="7">
    <location>
        <begin position="343"/>
        <end position="365"/>
    </location>
</feature>
<dbReference type="CDD" id="cd00051">
    <property type="entry name" value="EFh"/>
    <property type="match status" value="1"/>
</dbReference>
<evidence type="ECO:0000259" key="8">
    <source>
        <dbReference type="PROSITE" id="PS50222"/>
    </source>
</evidence>